<evidence type="ECO:0000256" key="1">
    <source>
        <dbReference type="SAM" id="Phobius"/>
    </source>
</evidence>
<keyword evidence="1" id="KW-0812">Transmembrane</keyword>
<feature type="transmembrane region" description="Helical" evidence="1">
    <location>
        <begin position="40"/>
        <end position="62"/>
    </location>
</feature>
<keyword evidence="1" id="KW-1133">Transmembrane helix</keyword>
<sequence>MNLPRTNFVLPHGWADDFAAHQRSLRQWWYRLPAGLRSPVWSTILGSLTILGLLLAFHQVVYEAVQQGELRHKAYALQAEATWRCKALPARGASDSCLLQLSASANGSGLSSAENAQLASQ</sequence>
<gene>
    <name evidence="2" type="ordered locus">Rfer_1418</name>
</gene>
<evidence type="ECO:0000313" key="3">
    <source>
        <dbReference type="Proteomes" id="UP000008332"/>
    </source>
</evidence>
<keyword evidence="1" id="KW-0472">Membrane</keyword>
<protein>
    <submittedName>
        <fullName evidence="2">Uncharacterized protein</fullName>
    </submittedName>
</protein>
<evidence type="ECO:0000313" key="2">
    <source>
        <dbReference type="EMBL" id="ABD69151.1"/>
    </source>
</evidence>
<dbReference type="Proteomes" id="UP000008332">
    <property type="component" value="Chromosome"/>
</dbReference>
<organism evidence="2 3">
    <name type="scientific">Albidiferax ferrireducens (strain ATCC BAA-621 / DSM 15236 / T118)</name>
    <name type="common">Rhodoferax ferrireducens</name>
    <dbReference type="NCBI Taxonomy" id="338969"/>
    <lineage>
        <taxon>Bacteria</taxon>
        <taxon>Pseudomonadati</taxon>
        <taxon>Pseudomonadota</taxon>
        <taxon>Betaproteobacteria</taxon>
        <taxon>Burkholderiales</taxon>
        <taxon>Comamonadaceae</taxon>
        <taxon>Rhodoferax</taxon>
    </lineage>
</organism>
<keyword evidence="3" id="KW-1185">Reference proteome</keyword>
<name>Q21YK2_ALBFT</name>
<reference evidence="3" key="1">
    <citation type="submission" date="2006-02" db="EMBL/GenBank/DDBJ databases">
        <title>Complete sequence of chromosome of Rhodoferax ferrireducens DSM 15236.</title>
        <authorList>
            <person name="Copeland A."/>
            <person name="Lucas S."/>
            <person name="Lapidus A."/>
            <person name="Barry K."/>
            <person name="Detter J.C."/>
            <person name="Glavina del Rio T."/>
            <person name="Hammon N."/>
            <person name="Israni S."/>
            <person name="Pitluck S."/>
            <person name="Brettin T."/>
            <person name="Bruce D."/>
            <person name="Han C."/>
            <person name="Tapia R."/>
            <person name="Gilna P."/>
            <person name="Kiss H."/>
            <person name="Schmutz J."/>
            <person name="Larimer F."/>
            <person name="Land M."/>
            <person name="Kyrpides N."/>
            <person name="Ivanova N."/>
            <person name="Richardson P."/>
        </authorList>
    </citation>
    <scope>NUCLEOTIDE SEQUENCE [LARGE SCALE GENOMIC DNA]</scope>
    <source>
        <strain evidence="3">ATCC BAA-621 / DSM 15236 / T118</strain>
    </source>
</reference>
<dbReference type="AlphaFoldDB" id="Q21YK2"/>
<accession>Q21YK2</accession>
<dbReference type="HOGENOM" id="CLU_2036182_0_0_4"/>
<proteinExistence type="predicted"/>
<dbReference type="OrthoDB" id="10005892at2"/>
<dbReference type="EMBL" id="CP000267">
    <property type="protein sequence ID" value="ABD69151.1"/>
    <property type="molecule type" value="Genomic_DNA"/>
</dbReference>
<dbReference type="RefSeq" id="WP_011463719.1">
    <property type="nucleotide sequence ID" value="NC_007908.1"/>
</dbReference>
<dbReference type="KEGG" id="rfr:Rfer_1418"/>